<gene>
    <name evidence="3" type="ORF">SAMN02745704_02250</name>
</gene>
<dbReference type="RefSeq" id="WP_078717795.1">
    <property type="nucleotide sequence ID" value="NZ_FUYC01000012.1"/>
</dbReference>
<dbReference type="InterPro" id="IPR003607">
    <property type="entry name" value="HD/PDEase_dom"/>
</dbReference>
<sequence length="440" mass="50031">MTEFGMPEYRVAVEQLRPGVFIRLDRRNWFSHPFLFNSFKIKDEQQIRVLRELDILEVTCVPEKCDCLPGVGASDRVPCGKQPAPAPAKPKTKQSARPKPQPQSTSPELERLWRIKRERAERLRKKREAIARCEERYVDAVRVASDIRRGILGADNTKSLEAVEFVRNLVKVFLGDTESTLHLMNVLKPEEHVYSHELNVTILSLLLGREQGMEEEPLVILGLAALLHDVGKERVDRRLLKKRGPLNRSETYNLRRHVDEGRAMLMRLPSMPLRVVEAVAQHHEMLDGSGYPNGLSGEDIGCEARIVALTNVYDNLCNHPNPEASLTPYLALSHMFTQRRNQLDSGLLSQFIRCMGVYPPGTVVQLSNAAIGMVMAVNPENQLCPSLVMYDPEIPRKEALIVDLAEDPDLKVEKSIRLNHLPQEILNYLSPRTRISYYVE</sequence>
<dbReference type="PROSITE" id="PS51832">
    <property type="entry name" value="HD_GYP"/>
    <property type="match status" value="1"/>
</dbReference>
<evidence type="ECO:0000259" key="2">
    <source>
        <dbReference type="PROSITE" id="PS51832"/>
    </source>
</evidence>
<accession>A0A1T4XNJ6</accession>
<dbReference type="Pfam" id="PF11871">
    <property type="entry name" value="DUF3391"/>
    <property type="match status" value="1"/>
</dbReference>
<dbReference type="EMBL" id="FUYC01000012">
    <property type="protein sequence ID" value="SKA90645.1"/>
    <property type="molecule type" value="Genomic_DNA"/>
</dbReference>
<feature type="region of interest" description="Disordered" evidence="1">
    <location>
        <begin position="79"/>
        <end position="110"/>
    </location>
</feature>
<dbReference type="InterPro" id="IPR037522">
    <property type="entry name" value="HD_GYP_dom"/>
</dbReference>
<protein>
    <submittedName>
        <fullName evidence="3">HDIG domain-containing protein</fullName>
    </submittedName>
</protein>
<dbReference type="SMART" id="SM00471">
    <property type="entry name" value="HDc"/>
    <property type="match status" value="1"/>
</dbReference>
<evidence type="ECO:0000313" key="4">
    <source>
        <dbReference type="Proteomes" id="UP000190027"/>
    </source>
</evidence>
<dbReference type="InterPro" id="IPR006675">
    <property type="entry name" value="HDIG_dom"/>
</dbReference>
<dbReference type="AlphaFoldDB" id="A0A1T4XNJ6"/>
<feature type="domain" description="HD-GYP" evidence="2">
    <location>
        <begin position="167"/>
        <end position="367"/>
    </location>
</feature>
<reference evidence="3 4" key="1">
    <citation type="submission" date="2017-02" db="EMBL/GenBank/DDBJ databases">
        <authorList>
            <person name="Peterson S.W."/>
        </authorList>
    </citation>
    <scope>NUCLEOTIDE SEQUENCE [LARGE SCALE GENOMIC DNA]</scope>
    <source>
        <strain evidence="3 4">DSM 16080</strain>
    </source>
</reference>
<evidence type="ECO:0000256" key="1">
    <source>
        <dbReference type="SAM" id="MobiDB-lite"/>
    </source>
</evidence>
<dbReference type="Gene3D" id="1.10.3210.10">
    <property type="entry name" value="Hypothetical protein af1432"/>
    <property type="match status" value="1"/>
</dbReference>
<dbReference type="OrthoDB" id="9802066at2"/>
<organism evidence="3 4">
    <name type="scientific">Paucidesulfovibrio gracilis DSM 16080</name>
    <dbReference type="NCBI Taxonomy" id="1121449"/>
    <lineage>
        <taxon>Bacteria</taxon>
        <taxon>Pseudomonadati</taxon>
        <taxon>Thermodesulfobacteriota</taxon>
        <taxon>Desulfovibrionia</taxon>
        <taxon>Desulfovibrionales</taxon>
        <taxon>Desulfovibrionaceae</taxon>
        <taxon>Paucidesulfovibrio</taxon>
    </lineage>
</organism>
<dbReference type="Pfam" id="PF13487">
    <property type="entry name" value="HD_5"/>
    <property type="match status" value="1"/>
</dbReference>
<keyword evidence="4" id="KW-1185">Reference proteome</keyword>
<evidence type="ECO:0000313" key="3">
    <source>
        <dbReference type="EMBL" id="SKA90645.1"/>
    </source>
</evidence>
<dbReference type="STRING" id="1121449.SAMN02745704_02250"/>
<dbReference type="Proteomes" id="UP000190027">
    <property type="component" value="Unassembled WGS sequence"/>
</dbReference>
<name>A0A1T4XNJ6_9BACT</name>
<dbReference type="PANTHER" id="PTHR43155:SF2">
    <property type="entry name" value="CYCLIC DI-GMP PHOSPHODIESTERASE PA4108"/>
    <property type="match status" value="1"/>
</dbReference>
<dbReference type="CDD" id="cd00077">
    <property type="entry name" value="HDc"/>
    <property type="match status" value="1"/>
</dbReference>
<dbReference type="PANTHER" id="PTHR43155">
    <property type="entry name" value="CYCLIC DI-GMP PHOSPHODIESTERASE PA4108-RELATED"/>
    <property type="match status" value="1"/>
</dbReference>
<dbReference type="InterPro" id="IPR021812">
    <property type="entry name" value="DUF3391"/>
</dbReference>
<proteinExistence type="predicted"/>
<dbReference type="NCBIfam" id="TIGR00277">
    <property type="entry name" value="HDIG"/>
    <property type="match status" value="1"/>
</dbReference>
<dbReference type="SUPFAM" id="SSF109604">
    <property type="entry name" value="HD-domain/PDEase-like"/>
    <property type="match status" value="1"/>
</dbReference>